<evidence type="ECO:0000313" key="2">
    <source>
        <dbReference type="EMBL" id="PFH33325.1"/>
    </source>
</evidence>
<dbReference type="AlphaFoldDB" id="A0A2A9M5U0"/>
<feature type="transmembrane region" description="Helical" evidence="1">
    <location>
        <begin position="57"/>
        <end position="83"/>
    </location>
</feature>
<feature type="transmembrane region" description="Helical" evidence="1">
    <location>
        <begin position="154"/>
        <end position="178"/>
    </location>
</feature>
<name>A0A2A9M5U0_BESBE</name>
<keyword evidence="3" id="KW-1185">Reference proteome</keyword>
<keyword evidence="1" id="KW-0812">Transmembrane</keyword>
<dbReference type="VEuPathDB" id="ToxoDB:BESB_085240"/>
<dbReference type="RefSeq" id="XP_029217334.1">
    <property type="nucleotide sequence ID" value="XM_029366874.1"/>
</dbReference>
<dbReference type="OrthoDB" id="423534at2759"/>
<evidence type="ECO:0000313" key="3">
    <source>
        <dbReference type="Proteomes" id="UP000224006"/>
    </source>
</evidence>
<dbReference type="Proteomes" id="UP000224006">
    <property type="component" value="Chromosome VIII"/>
</dbReference>
<feature type="transmembrane region" description="Helical" evidence="1">
    <location>
        <begin position="89"/>
        <end position="110"/>
    </location>
</feature>
<organism evidence="2 3">
    <name type="scientific">Besnoitia besnoiti</name>
    <name type="common">Apicomplexan protozoan</name>
    <dbReference type="NCBI Taxonomy" id="94643"/>
    <lineage>
        <taxon>Eukaryota</taxon>
        <taxon>Sar</taxon>
        <taxon>Alveolata</taxon>
        <taxon>Apicomplexa</taxon>
        <taxon>Conoidasida</taxon>
        <taxon>Coccidia</taxon>
        <taxon>Eucoccidiorida</taxon>
        <taxon>Eimeriorina</taxon>
        <taxon>Sarcocystidae</taxon>
        <taxon>Besnoitia</taxon>
    </lineage>
</organism>
<feature type="transmembrane region" description="Helical" evidence="1">
    <location>
        <begin position="131"/>
        <end position="148"/>
    </location>
</feature>
<sequence>MYADGSIAGHPTEALVGGQNGYPAIPTSAAHIAEQMESGGARVEETLVRLNCKYQTLFFCAGMAAVSAGCIGALSSLLTLQLACLINSAFLVFFGFVMMLLDVPGAPRWAGRYRAAIRKHFRFLTRLTGKALWLLFLGSMTAVTLWPSSRQSHALLFFTICLSFFVSSVAIVGLLIAVRKSLRLEKVRKAILMSCKGAYIDVYRKYAMTDPQHGMQFEEFNRLCADVTGGRLQFDITDLGIIYNALDDHQKSAINEREFSEWMTGKENLQLCALCIILHARVST</sequence>
<dbReference type="KEGG" id="bbes:BESB_085240"/>
<proteinExistence type="predicted"/>
<evidence type="ECO:0000256" key="1">
    <source>
        <dbReference type="SAM" id="Phobius"/>
    </source>
</evidence>
<keyword evidence="1" id="KW-1133">Transmembrane helix</keyword>
<protein>
    <submittedName>
        <fullName evidence="2">Putative COPI associated protein</fullName>
    </submittedName>
</protein>
<dbReference type="GeneID" id="40313450"/>
<accession>A0A2A9M5U0</accession>
<dbReference type="EMBL" id="NWUJ01000009">
    <property type="protein sequence ID" value="PFH33325.1"/>
    <property type="molecule type" value="Genomic_DNA"/>
</dbReference>
<keyword evidence="1" id="KW-0472">Membrane</keyword>
<reference evidence="2 3" key="1">
    <citation type="submission" date="2017-09" db="EMBL/GenBank/DDBJ databases">
        <title>Genome sequencing of Besnoitia besnoiti strain Bb-Ger1.</title>
        <authorList>
            <person name="Schares G."/>
            <person name="Venepally P."/>
            <person name="Lorenzi H.A."/>
        </authorList>
    </citation>
    <scope>NUCLEOTIDE SEQUENCE [LARGE SCALE GENOMIC DNA]</scope>
    <source>
        <strain evidence="2 3">Bb-Ger1</strain>
    </source>
</reference>
<comment type="caution">
    <text evidence="2">The sequence shown here is derived from an EMBL/GenBank/DDBJ whole genome shotgun (WGS) entry which is preliminary data.</text>
</comment>
<gene>
    <name evidence="2" type="ORF">BESB_085240</name>
</gene>